<evidence type="ECO:0000256" key="1">
    <source>
        <dbReference type="SAM" id="MobiDB-lite"/>
    </source>
</evidence>
<dbReference type="EMBL" id="VJMJ01000163">
    <property type="protein sequence ID" value="KAF0729592.1"/>
    <property type="molecule type" value="Genomic_DNA"/>
</dbReference>
<evidence type="ECO:0000313" key="3">
    <source>
        <dbReference type="Proteomes" id="UP000481153"/>
    </source>
</evidence>
<sequence length="317" mass="36374">MERCGQEEQWLRALDSKLTKGLKVTNHDIENGRCGDSLSTIRETSRESFPSAESPHLVKRSPQPSTPAPARGRRKEANVDQKSISYGRELRRHCESPLKLQDIYSTPVKTRRRPLTLLNPSEDMESPSVLHHRRSDSSFRPMQSTQRRVQAHLDEAAAVLDAIQQEKLQQSHLDVFAQSLENQLMQAVAKQTLKLEQKAAVMAAASRAGEQAFHELAQKQFEQQLRSIEANYVVVIRDLEATIARKDLEIEKLRQSPPSRWWNSDPAWLERLSWSLLAFTLIYAVINFWQCMWQNVLHQDDQAIRALVNEFTSRGTT</sequence>
<reference evidence="2 3" key="1">
    <citation type="submission" date="2019-07" db="EMBL/GenBank/DDBJ databases">
        <title>Genomics analysis of Aphanomyces spp. identifies a new class of oomycete effector associated with host adaptation.</title>
        <authorList>
            <person name="Gaulin E."/>
        </authorList>
    </citation>
    <scope>NUCLEOTIDE SEQUENCE [LARGE SCALE GENOMIC DNA]</scope>
    <source>
        <strain evidence="2 3">ATCC 201684</strain>
    </source>
</reference>
<comment type="caution">
    <text evidence="2">The sequence shown here is derived from an EMBL/GenBank/DDBJ whole genome shotgun (WGS) entry which is preliminary data.</text>
</comment>
<dbReference type="VEuPathDB" id="FungiDB:AeMF1_013055"/>
<dbReference type="AlphaFoldDB" id="A0A6G0WQ90"/>
<evidence type="ECO:0000313" key="2">
    <source>
        <dbReference type="EMBL" id="KAF0729592.1"/>
    </source>
</evidence>
<organism evidence="2 3">
    <name type="scientific">Aphanomyces euteiches</name>
    <dbReference type="NCBI Taxonomy" id="100861"/>
    <lineage>
        <taxon>Eukaryota</taxon>
        <taxon>Sar</taxon>
        <taxon>Stramenopiles</taxon>
        <taxon>Oomycota</taxon>
        <taxon>Saprolegniomycetes</taxon>
        <taxon>Saprolegniales</taxon>
        <taxon>Verrucalvaceae</taxon>
        <taxon>Aphanomyces</taxon>
    </lineage>
</organism>
<feature type="region of interest" description="Disordered" evidence="1">
    <location>
        <begin position="26"/>
        <end position="85"/>
    </location>
</feature>
<feature type="region of interest" description="Disordered" evidence="1">
    <location>
        <begin position="118"/>
        <end position="141"/>
    </location>
</feature>
<name>A0A6G0WQ90_9STRA</name>
<protein>
    <submittedName>
        <fullName evidence="2">Uncharacterized protein</fullName>
    </submittedName>
</protein>
<dbReference type="Proteomes" id="UP000481153">
    <property type="component" value="Unassembled WGS sequence"/>
</dbReference>
<accession>A0A6G0WQ90</accession>
<gene>
    <name evidence="2" type="ORF">Ae201684_012859</name>
</gene>
<proteinExistence type="predicted"/>
<keyword evidence="3" id="KW-1185">Reference proteome</keyword>